<dbReference type="KEGG" id="cdc:CD196_1802"/>
<gene>
    <name evidence="5" type="ordered locus">CD196_1802</name>
</gene>
<evidence type="ECO:0000313" key="6">
    <source>
        <dbReference type="Proteomes" id="UP000002068"/>
    </source>
</evidence>
<dbReference type="CDD" id="cd00090">
    <property type="entry name" value="HTH_ARSR"/>
    <property type="match status" value="1"/>
</dbReference>
<dbReference type="PROSITE" id="PS50995">
    <property type="entry name" value="HTH_MARR_2"/>
    <property type="match status" value="1"/>
</dbReference>
<feature type="domain" description="HTH marR-type" evidence="4">
    <location>
        <begin position="24"/>
        <end position="170"/>
    </location>
</feature>
<proteinExistence type="predicted"/>
<protein>
    <submittedName>
        <fullName evidence="5">Possible transcriptional regulator</fullName>
    </submittedName>
</protein>
<dbReference type="Proteomes" id="UP000002068">
    <property type="component" value="Chromosome"/>
</dbReference>
<evidence type="ECO:0000256" key="1">
    <source>
        <dbReference type="ARBA" id="ARBA00023015"/>
    </source>
</evidence>
<dbReference type="AlphaFoldDB" id="A0A0H3N7R2"/>
<accession>A0A0H3N7R2</accession>
<evidence type="ECO:0000259" key="4">
    <source>
        <dbReference type="PROSITE" id="PS50995"/>
    </source>
</evidence>
<sequence length="185" mass="21639">MHRNKWLKRRRYMEEIVKKEQASMNDIFLYLKAKSNSLYKFVILYNEFINKPKDYGTGELINMVEVHMLTAIEENPGISPTQLAKIWNRTKGAISQTISKLEKKGYITKEKKEGNAKTILLYPTTSGVELSKAHKLYDTIDVTRTFEYLIKECTLEEIDSFYKVIDLFINLLEESPQENNDSEKV</sequence>
<dbReference type="SMART" id="SM00347">
    <property type="entry name" value="HTH_MARR"/>
    <property type="match status" value="1"/>
</dbReference>
<dbReference type="HOGENOM" id="CLU_083287_11_0_9"/>
<dbReference type="InterPro" id="IPR000835">
    <property type="entry name" value="HTH_MarR-typ"/>
</dbReference>
<dbReference type="GO" id="GO:0003677">
    <property type="term" value="F:DNA binding"/>
    <property type="evidence" value="ECO:0007669"/>
    <property type="project" value="UniProtKB-KW"/>
</dbReference>
<keyword evidence="1" id="KW-0805">Transcription regulation</keyword>
<dbReference type="PANTHER" id="PTHR35790:SF4">
    <property type="entry name" value="HTH-TYPE TRANSCRIPTIONAL REGULATOR PCHR"/>
    <property type="match status" value="1"/>
</dbReference>
<evidence type="ECO:0000313" key="5">
    <source>
        <dbReference type="EMBL" id="CBA63448.1"/>
    </source>
</evidence>
<organism evidence="5 6">
    <name type="scientific">Clostridioides difficile (strain CD196)</name>
    <name type="common">Peptoclostridium difficile</name>
    <dbReference type="NCBI Taxonomy" id="645462"/>
    <lineage>
        <taxon>Bacteria</taxon>
        <taxon>Bacillati</taxon>
        <taxon>Bacillota</taxon>
        <taxon>Clostridia</taxon>
        <taxon>Peptostreptococcales</taxon>
        <taxon>Peptostreptococcaceae</taxon>
        <taxon>Clostridioides</taxon>
    </lineage>
</organism>
<keyword evidence="3" id="KW-0804">Transcription</keyword>
<dbReference type="InterPro" id="IPR052067">
    <property type="entry name" value="Metal_resp_HTH_trans_reg"/>
</dbReference>
<evidence type="ECO:0000256" key="2">
    <source>
        <dbReference type="ARBA" id="ARBA00023125"/>
    </source>
</evidence>
<dbReference type="EMBL" id="FN538970">
    <property type="protein sequence ID" value="CBA63448.1"/>
    <property type="molecule type" value="Genomic_DNA"/>
</dbReference>
<evidence type="ECO:0000256" key="3">
    <source>
        <dbReference type="ARBA" id="ARBA00023163"/>
    </source>
</evidence>
<name>A0A0H3N7R2_CLODC</name>
<dbReference type="Gene3D" id="1.10.10.10">
    <property type="entry name" value="Winged helix-like DNA-binding domain superfamily/Winged helix DNA-binding domain"/>
    <property type="match status" value="1"/>
</dbReference>
<reference evidence="5 6" key="1">
    <citation type="journal article" date="2009" name="Genome Biol.">
        <title>Comparative genome and phenotypic analysis of Clostridium difficile 027 strains provides insight into the evolution of a hypervirulent bacterium.</title>
        <authorList>
            <person name="Stabler R.A."/>
            <person name="He M."/>
            <person name="Dawson L."/>
            <person name="Martin M."/>
            <person name="Valiente E."/>
            <person name="Corton C."/>
            <person name="Lawley T.D."/>
            <person name="Sebaihia M."/>
            <person name="Quail M.A."/>
            <person name="Rose G."/>
            <person name="Gerding D.N."/>
            <person name="Gibert M."/>
            <person name="Popoff M.R."/>
            <person name="Parkhill J."/>
            <person name="Dougan G."/>
            <person name="Wren B.W."/>
        </authorList>
    </citation>
    <scope>NUCLEOTIDE SEQUENCE [LARGE SCALE GENOMIC DNA]</scope>
    <source>
        <strain evidence="5 6">CD196</strain>
    </source>
</reference>
<dbReference type="GO" id="GO:0003700">
    <property type="term" value="F:DNA-binding transcription factor activity"/>
    <property type="evidence" value="ECO:0007669"/>
    <property type="project" value="InterPro"/>
</dbReference>
<keyword evidence="2" id="KW-0238">DNA-binding</keyword>
<dbReference type="Pfam" id="PF01047">
    <property type="entry name" value="MarR"/>
    <property type="match status" value="1"/>
</dbReference>
<dbReference type="InterPro" id="IPR011991">
    <property type="entry name" value="ArsR-like_HTH"/>
</dbReference>
<dbReference type="InterPro" id="IPR036388">
    <property type="entry name" value="WH-like_DNA-bd_sf"/>
</dbReference>
<dbReference type="InterPro" id="IPR036390">
    <property type="entry name" value="WH_DNA-bd_sf"/>
</dbReference>
<dbReference type="SUPFAM" id="SSF46785">
    <property type="entry name" value="Winged helix' DNA-binding domain"/>
    <property type="match status" value="1"/>
</dbReference>
<dbReference type="PANTHER" id="PTHR35790">
    <property type="entry name" value="HTH-TYPE TRANSCRIPTIONAL REGULATOR PCHR"/>
    <property type="match status" value="1"/>
</dbReference>